<reference evidence="1" key="1">
    <citation type="submission" date="2023-03" db="EMBL/GenBank/DDBJ databases">
        <authorList>
            <person name="Steffen K."/>
            <person name="Cardenas P."/>
        </authorList>
    </citation>
    <scope>NUCLEOTIDE SEQUENCE</scope>
</reference>
<gene>
    <name evidence="1" type="ORF">GBAR_LOCUS8807</name>
</gene>
<name>A0AA35RPJ6_GEOBA</name>
<dbReference type="AlphaFoldDB" id="A0AA35RPJ6"/>
<evidence type="ECO:0000313" key="2">
    <source>
        <dbReference type="Proteomes" id="UP001174909"/>
    </source>
</evidence>
<comment type="caution">
    <text evidence="1">The sequence shown here is derived from an EMBL/GenBank/DDBJ whole genome shotgun (WGS) entry which is preliminary data.</text>
</comment>
<organism evidence="1 2">
    <name type="scientific">Geodia barretti</name>
    <name type="common">Barrett's horny sponge</name>
    <dbReference type="NCBI Taxonomy" id="519541"/>
    <lineage>
        <taxon>Eukaryota</taxon>
        <taxon>Metazoa</taxon>
        <taxon>Porifera</taxon>
        <taxon>Demospongiae</taxon>
        <taxon>Heteroscleromorpha</taxon>
        <taxon>Tetractinellida</taxon>
        <taxon>Astrophorina</taxon>
        <taxon>Geodiidae</taxon>
        <taxon>Geodia</taxon>
    </lineage>
</organism>
<dbReference type="Proteomes" id="UP001174909">
    <property type="component" value="Unassembled WGS sequence"/>
</dbReference>
<accession>A0AA35RPJ6</accession>
<protein>
    <submittedName>
        <fullName evidence="1">Uncharacterized protein</fullName>
    </submittedName>
</protein>
<evidence type="ECO:0000313" key="1">
    <source>
        <dbReference type="EMBL" id="CAI8014016.1"/>
    </source>
</evidence>
<dbReference type="PANTHER" id="PTHR14787">
    <property type="entry name" value="C10ORF188 FAMILY MEMBER"/>
    <property type="match status" value="1"/>
</dbReference>
<keyword evidence="2" id="KW-1185">Reference proteome</keyword>
<sequence length="237" mass="25656">MELRTAVHVSSSWEVCGDISTVLYLVSSSGSLLDEPLSGGRCPTPISITAPTSDPDQPCRLHIDLSDLRGYIASQIELTTSSRTTELYCDDDDEYVGTVRGTVAGTCDSNKGSLRKLYSCNHIFPTESPHQKFNLKLLSLRGMREVLVEKIQLVVAADHGGSAAVISQRPAVLGNGMDMQQLLGSLPVGGMPPFMQALVSSLTHLTTQVLDNMQLWMVTELTAGHPNSLNSWTHSDK</sequence>
<dbReference type="InterPro" id="IPR028043">
    <property type="entry name" value="PAAT-like"/>
</dbReference>
<proteinExistence type="predicted"/>
<dbReference type="PANTHER" id="PTHR14787:SF1">
    <property type="entry name" value="ATPASE PAAT"/>
    <property type="match status" value="1"/>
</dbReference>
<dbReference type="Pfam" id="PF14958">
    <property type="entry name" value="PAAT-like"/>
    <property type="match status" value="1"/>
</dbReference>
<dbReference type="EMBL" id="CASHTH010001321">
    <property type="protein sequence ID" value="CAI8014016.1"/>
    <property type="molecule type" value="Genomic_DNA"/>
</dbReference>